<dbReference type="OrthoDB" id="7121160at2759"/>
<protein>
    <submittedName>
        <fullName evidence="1">Uncharacterized protein</fullName>
    </submittedName>
</protein>
<evidence type="ECO:0000313" key="2">
    <source>
        <dbReference type="Proteomes" id="UP000838878"/>
    </source>
</evidence>
<organism evidence="1 2">
    <name type="scientific">Brenthis ino</name>
    <name type="common">lesser marbled fritillary</name>
    <dbReference type="NCBI Taxonomy" id="405034"/>
    <lineage>
        <taxon>Eukaryota</taxon>
        <taxon>Metazoa</taxon>
        <taxon>Ecdysozoa</taxon>
        <taxon>Arthropoda</taxon>
        <taxon>Hexapoda</taxon>
        <taxon>Insecta</taxon>
        <taxon>Pterygota</taxon>
        <taxon>Neoptera</taxon>
        <taxon>Endopterygota</taxon>
        <taxon>Lepidoptera</taxon>
        <taxon>Glossata</taxon>
        <taxon>Ditrysia</taxon>
        <taxon>Papilionoidea</taxon>
        <taxon>Nymphalidae</taxon>
        <taxon>Heliconiinae</taxon>
        <taxon>Argynnini</taxon>
        <taxon>Brenthis</taxon>
    </lineage>
</organism>
<name>A0A8J9VMS9_9NEOP</name>
<dbReference type="AlphaFoldDB" id="A0A8J9VMS9"/>
<feature type="non-terminal residue" evidence="1">
    <location>
        <position position="86"/>
    </location>
</feature>
<keyword evidence="2" id="KW-1185">Reference proteome</keyword>
<gene>
    <name evidence="1" type="ORF">BINO364_LOCUS1404</name>
</gene>
<sequence length="86" mass="9668">MVNRGYRYVLAKSPGTSSSCCLLLNPETGLLEEDWQVEESNNNQSNNLTSIKNKRKNNQALQLHGKEYKGLQRAGGTVIETEKSKR</sequence>
<reference evidence="1" key="1">
    <citation type="submission" date="2021-12" db="EMBL/GenBank/DDBJ databases">
        <authorList>
            <person name="Martin H S."/>
        </authorList>
    </citation>
    <scope>NUCLEOTIDE SEQUENCE</scope>
</reference>
<dbReference type="Proteomes" id="UP000838878">
    <property type="component" value="Chromosome 1"/>
</dbReference>
<accession>A0A8J9VMS9</accession>
<proteinExistence type="predicted"/>
<evidence type="ECO:0000313" key="1">
    <source>
        <dbReference type="EMBL" id="CAH0714342.1"/>
    </source>
</evidence>
<dbReference type="EMBL" id="OV170221">
    <property type="protein sequence ID" value="CAH0714342.1"/>
    <property type="molecule type" value="Genomic_DNA"/>
</dbReference>